<evidence type="ECO:0000313" key="3">
    <source>
        <dbReference type="Proteomes" id="UP001652445"/>
    </source>
</evidence>
<dbReference type="SUPFAM" id="SSF52540">
    <property type="entry name" value="P-loop containing nucleoside triphosphate hydrolases"/>
    <property type="match status" value="1"/>
</dbReference>
<dbReference type="NCBIfam" id="TIGR00176">
    <property type="entry name" value="mobB"/>
    <property type="match status" value="1"/>
</dbReference>
<name>A0ABT2UJI7_9BACL</name>
<accession>A0ABT2UJI7</accession>
<dbReference type="InterPro" id="IPR004435">
    <property type="entry name" value="MobB_dom"/>
</dbReference>
<dbReference type="Pfam" id="PF03205">
    <property type="entry name" value="MobB"/>
    <property type="match status" value="1"/>
</dbReference>
<proteinExistence type="predicted"/>
<gene>
    <name evidence="2" type="primary">mobB</name>
    <name evidence="2" type="ORF">OB236_22075</name>
</gene>
<dbReference type="InterPro" id="IPR052539">
    <property type="entry name" value="MGD_biosynthesis_adapter"/>
</dbReference>
<keyword evidence="3" id="KW-1185">Reference proteome</keyword>
<evidence type="ECO:0000259" key="1">
    <source>
        <dbReference type="Pfam" id="PF03205"/>
    </source>
</evidence>
<dbReference type="Gene3D" id="3.40.50.300">
    <property type="entry name" value="P-loop containing nucleotide triphosphate hydrolases"/>
    <property type="match status" value="1"/>
</dbReference>
<feature type="domain" description="Molybdopterin-guanine dinucleotide biosynthesis protein B (MobB)" evidence="1">
    <location>
        <begin position="4"/>
        <end position="132"/>
    </location>
</feature>
<dbReference type="EMBL" id="JAOQIO010000084">
    <property type="protein sequence ID" value="MCU6794804.1"/>
    <property type="molecule type" value="Genomic_DNA"/>
</dbReference>
<dbReference type="Proteomes" id="UP001652445">
    <property type="component" value="Unassembled WGS sequence"/>
</dbReference>
<dbReference type="PANTHER" id="PTHR40072">
    <property type="entry name" value="MOLYBDOPTERIN-GUANINE DINUCLEOTIDE BIOSYNTHESIS ADAPTER PROTEIN-RELATED"/>
    <property type="match status" value="1"/>
</dbReference>
<evidence type="ECO:0000313" key="2">
    <source>
        <dbReference type="EMBL" id="MCU6794804.1"/>
    </source>
</evidence>
<dbReference type="RefSeq" id="WP_262685878.1">
    <property type="nucleotide sequence ID" value="NZ_JAOQIO010000084.1"/>
</dbReference>
<organism evidence="2 3">
    <name type="scientific">Paenibacillus baimaensis</name>
    <dbReference type="NCBI Taxonomy" id="2982185"/>
    <lineage>
        <taxon>Bacteria</taxon>
        <taxon>Bacillati</taxon>
        <taxon>Bacillota</taxon>
        <taxon>Bacilli</taxon>
        <taxon>Bacillales</taxon>
        <taxon>Paenibacillaceae</taxon>
        <taxon>Paenibacillus</taxon>
    </lineage>
</organism>
<dbReference type="PANTHER" id="PTHR40072:SF1">
    <property type="entry name" value="MOLYBDOPTERIN-GUANINE DINUCLEOTIDE BIOSYNTHESIS ADAPTER PROTEIN"/>
    <property type="match status" value="1"/>
</dbReference>
<dbReference type="InterPro" id="IPR027417">
    <property type="entry name" value="P-loop_NTPase"/>
</dbReference>
<sequence length="164" mass="17822">MAAVIGFAGFSNSGKTSLISRLVSYYTHMNIRCAVVKHDAHGHYTEASGADSAQFVEAGAAAVAIISPDSYVRIQRESITLEVMLTRLQAEGFDLILIEGFKKGNHDQVALFRDKEQADILTELNHVPIAVVAPEVLKAYSIEGVPFFDPDDLASIAGWIQGRM</sequence>
<comment type="caution">
    <text evidence="2">The sequence shown here is derived from an EMBL/GenBank/DDBJ whole genome shotgun (WGS) entry which is preliminary data.</text>
</comment>
<reference evidence="2 3" key="1">
    <citation type="submission" date="2022-09" db="EMBL/GenBank/DDBJ databases">
        <authorList>
            <person name="Han X.L."/>
            <person name="Wang Q."/>
            <person name="Lu T."/>
        </authorList>
    </citation>
    <scope>NUCLEOTIDE SEQUENCE [LARGE SCALE GENOMIC DNA]</scope>
    <source>
        <strain evidence="2 3">WQ 127069</strain>
    </source>
</reference>
<protein>
    <submittedName>
        <fullName evidence="2">Molybdopterin-guanine dinucleotide biosynthesis protein B</fullName>
    </submittedName>
</protein>